<comment type="subcellular location">
    <subcellularLocation>
        <location evidence="1">Secreted</location>
    </subcellularLocation>
</comment>
<accession>A0A7V7PKC1</accession>
<gene>
    <name evidence="4" type="ORF">F6X38_22270</name>
</gene>
<dbReference type="Gene3D" id="2.120.10.30">
    <property type="entry name" value="TolB, C-terminal domain"/>
    <property type="match status" value="1"/>
</dbReference>
<dbReference type="RefSeq" id="WP_150973769.1">
    <property type="nucleotide sequence ID" value="NZ_VZDO01000027.1"/>
</dbReference>
<evidence type="ECO:0000313" key="5">
    <source>
        <dbReference type="Proteomes" id="UP000432089"/>
    </source>
</evidence>
<dbReference type="Proteomes" id="UP000432089">
    <property type="component" value="Unassembled WGS sequence"/>
</dbReference>
<dbReference type="PANTHER" id="PTHR10009">
    <property type="entry name" value="PROTEIN YELLOW-RELATED"/>
    <property type="match status" value="1"/>
</dbReference>
<organism evidence="4 5">
    <name type="scientific">Plantimonas leprariae</name>
    <dbReference type="NCBI Taxonomy" id="2615207"/>
    <lineage>
        <taxon>Bacteria</taxon>
        <taxon>Pseudomonadati</taxon>
        <taxon>Pseudomonadota</taxon>
        <taxon>Alphaproteobacteria</taxon>
        <taxon>Hyphomicrobiales</taxon>
        <taxon>Aurantimonadaceae</taxon>
        <taxon>Plantimonas</taxon>
    </lineage>
</organism>
<evidence type="ECO:0000256" key="2">
    <source>
        <dbReference type="ARBA" id="ARBA00022525"/>
    </source>
</evidence>
<keyword evidence="3" id="KW-0732">Signal</keyword>
<reference evidence="4 5" key="1">
    <citation type="submission" date="2019-09" db="EMBL/GenBank/DDBJ databases">
        <title>YIM 132180 draft genome.</title>
        <authorList>
            <person name="Zhang K."/>
        </authorList>
    </citation>
    <scope>NUCLEOTIDE SEQUENCE [LARGE SCALE GENOMIC DNA]</scope>
    <source>
        <strain evidence="4 5">YIM 132180</strain>
    </source>
</reference>
<dbReference type="PANTHER" id="PTHR10009:SF18">
    <property type="entry name" value="PROTEIN YELLOW-LIKE PROTEIN"/>
    <property type="match status" value="1"/>
</dbReference>
<evidence type="ECO:0000256" key="1">
    <source>
        <dbReference type="ARBA" id="ARBA00004613"/>
    </source>
</evidence>
<dbReference type="AlphaFoldDB" id="A0A7V7PKC1"/>
<name>A0A7V7PKC1_9HYPH</name>
<evidence type="ECO:0000313" key="4">
    <source>
        <dbReference type="EMBL" id="KAB0675992.1"/>
    </source>
</evidence>
<evidence type="ECO:0000256" key="3">
    <source>
        <dbReference type="SAM" id="SignalP"/>
    </source>
</evidence>
<keyword evidence="2" id="KW-0964">Secreted</keyword>
<sequence length="374" mass="40022">MRLKLLALGLAAGVSIGTGANPAAAQEKARLEKVAEFPHQVTGVTVAEDGRIFVNFPRWTEDSPVSVAEVAKDGSVKPYPDADWNAWRNAKKDELAPQQHFVCVQSVVADGRGSLWVLDAAAPAQALIVAGGPKLVKVDLKTNEVSKTISFDETAAPQGSYLNDVRFSRDGRHAFITDSGAKGALVVVDLESGKASRVLDGHPSTQVEKGLKVTADGKPVVRPDGRGVEFSADGIALSKDGQYLYWQAIKGTKLYRVPTKDLVETGLGKGMDVADKVEPFGENGVADGLLIGKESGDMYVSSPEDDSVKLRDLDAGPSGKLEVLVKDERLNWPDTFAEGPDGTVYVTTSHIPEMSFFKPDAPASLPTELWRIAR</sequence>
<dbReference type="EMBL" id="VZDO01000027">
    <property type="protein sequence ID" value="KAB0675992.1"/>
    <property type="molecule type" value="Genomic_DNA"/>
</dbReference>
<dbReference type="Pfam" id="PF03022">
    <property type="entry name" value="MRJP"/>
    <property type="match status" value="1"/>
</dbReference>
<evidence type="ECO:0008006" key="6">
    <source>
        <dbReference type="Google" id="ProtNLM"/>
    </source>
</evidence>
<protein>
    <recommendedName>
        <fullName evidence="6">Major royal jelly protein</fullName>
    </recommendedName>
</protein>
<feature type="chain" id="PRO_5030941344" description="Major royal jelly protein" evidence="3">
    <location>
        <begin position="26"/>
        <end position="374"/>
    </location>
</feature>
<feature type="signal peptide" evidence="3">
    <location>
        <begin position="1"/>
        <end position="25"/>
    </location>
</feature>
<dbReference type="InterPro" id="IPR017996">
    <property type="entry name" value="MRJP/yellow-related"/>
</dbReference>
<keyword evidence="5" id="KW-1185">Reference proteome</keyword>
<comment type="caution">
    <text evidence="4">The sequence shown here is derived from an EMBL/GenBank/DDBJ whole genome shotgun (WGS) entry which is preliminary data.</text>
</comment>
<dbReference type="SUPFAM" id="SSF101898">
    <property type="entry name" value="NHL repeat"/>
    <property type="match status" value="1"/>
</dbReference>
<proteinExistence type="predicted"/>
<dbReference type="InterPro" id="IPR011042">
    <property type="entry name" value="6-blade_b-propeller_TolB-like"/>
</dbReference>
<dbReference type="GO" id="GO:0005576">
    <property type="term" value="C:extracellular region"/>
    <property type="evidence" value="ECO:0007669"/>
    <property type="project" value="UniProtKB-SubCell"/>
</dbReference>